<evidence type="ECO:0000259" key="2">
    <source>
        <dbReference type="Pfam" id="PF14500"/>
    </source>
</evidence>
<dbReference type="GO" id="GO:0016226">
    <property type="term" value="P:iron-sulfur cluster assembly"/>
    <property type="evidence" value="ECO:0007669"/>
    <property type="project" value="UniProtKB-UniRule"/>
</dbReference>
<dbReference type="OrthoDB" id="342900at2759"/>
<dbReference type="EMBL" id="JAGSXJ010000018">
    <property type="protein sequence ID" value="KAH6682122.1"/>
    <property type="molecule type" value="Genomic_DNA"/>
</dbReference>
<dbReference type="PANTHER" id="PTHR12891">
    <property type="entry name" value="DNA REPAIR/TRANSCRIPTION PROTEIN MET18/MMS19"/>
    <property type="match status" value="1"/>
</dbReference>
<evidence type="ECO:0000256" key="1">
    <source>
        <dbReference type="RuleBase" id="RU367072"/>
    </source>
</evidence>
<evidence type="ECO:0000313" key="4">
    <source>
        <dbReference type="Proteomes" id="UP000770015"/>
    </source>
</evidence>
<comment type="caution">
    <text evidence="3">The sequence shown here is derived from an EMBL/GenBank/DDBJ whole genome shotgun (WGS) entry which is preliminary data.</text>
</comment>
<dbReference type="InterPro" id="IPR029240">
    <property type="entry name" value="MMS19_N"/>
</dbReference>
<dbReference type="GO" id="GO:0005634">
    <property type="term" value="C:nucleus"/>
    <property type="evidence" value="ECO:0007669"/>
    <property type="project" value="UniProtKB-SubCell"/>
</dbReference>
<keyword evidence="1" id="KW-0539">Nucleus</keyword>
<comment type="subcellular location">
    <subcellularLocation>
        <location evidence="1">Nucleus</location>
    </subcellularLocation>
</comment>
<keyword evidence="1" id="KW-0234">DNA repair</keyword>
<proteinExistence type="inferred from homology"/>
<evidence type="ECO:0000313" key="3">
    <source>
        <dbReference type="EMBL" id="KAH6682122.1"/>
    </source>
</evidence>
<organism evidence="3 4">
    <name type="scientific">Plectosphaerella plurivora</name>
    <dbReference type="NCBI Taxonomy" id="936078"/>
    <lineage>
        <taxon>Eukaryota</taxon>
        <taxon>Fungi</taxon>
        <taxon>Dikarya</taxon>
        <taxon>Ascomycota</taxon>
        <taxon>Pezizomycotina</taxon>
        <taxon>Sordariomycetes</taxon>
        <taxon>Hypocreomycetidae</taxon>
        <taxon>Glomerellales</taxon>
        <taxon>Plectosphaerellaceae</taxon>
        <taxon>Plectosphaerella</taxon>
    </lineage>
</organism>
<dbReference type="GO" id="GO:0051604">
    <property type="term" value="P:protein maturation"/>
    <property type="evidence" value="ECO:0007669"/>
    <property type="project" value="UniProtKB-UniRule"/>
</dbReference>
<sequence>MNNPFPELLAQWVQDDEFDKSDLPREAARFLQESEARTQAFNDLIAAAGRYIAGNNEDQILRARGYGFLSATIGGLPRGFLSTRQVQILVPFFASVYNNDVRGGVKAATEAIGYMINHKAFTPTVALQFLEGVIKLKDDFRKQEAKTRKLIFQQIYVVLATSDMVEEVEKTYGQNISLFRDLLDMVQIERDAGCLIVWFNILRTMLALYDLAPELTRDIFELFSASYFPISIKATATPSGITTDTMKKALRNCFAAHDRVAEHAFPYLLEKLNTGDVARAEVKVDVLVTMQECISSYLRVDTAILPYVDAIWTNLKYEVRNGEVDYTIAATLNVLRSLAKKLSGTDLVRYCSTVQQECADDLGSARVTEQAGKLLMSTLSAKYESFGIMASPTLASVTNQLRHTESEQHTQKLLSLAWSILKIRDELRPHHRDAEDPPDVASFEHTDPAFKALYHPLRQIVSRSFHDNADDDTLLCGIEATKALASLVSQKGVGANFPDLHSPLLFDSASIAAAVNDIVEKYIFMFNLLGQATEPRRNRLQLAHVELRECLQLCAKAAPPVLGAILDRMFAAIHTILEAKAPGWEQSVETLLRDAASVSTDIFILKAGDFIVTHYAVFVSKLLSSMERAFNNYQPVAWALHVVAAQESWIYMNNTWENLGDGPVCPKFTALDIAKVPADPRFAWDKWVPRLRKHYPELPVIQGESAVVFEEDTGKDEETVSTVESCDDHDAKEMIDQALADIHRLGLYVVREIYRSITRVVPETQARAISTNTRRVAIELTDMFTKHDKEAEDRFLIALSQYAKAVVSKIHVRRQMDLFLADEVIALFHGNERIDTENFHLTQKTSHIADLDGEQVRNCLMSPPDERLEEMLSGVRKNLRCPPMFPVNGLGQGRILPLSYGIFAGLQTFPDTGAPGSLDGAFEPWIDKFFPHRLLIAGLLGHEHPEDQTVEGYLLAMLTSLGNKFQIESMTVVSTMIPTYFKLLADPVLHTYTPGDERFSLLKRDLGEVGDDGTINKEGRIKVARRVLAVLAGMIRRPKSRGQQAAEMDQVWKYIEAAPRDRDIGHNLARAMEVLFAKNDAVTPELHSHITPLWLQRAYSLFAYSWIDSGLPVVGGDAIAATNCTIAALGALVNMPMAIWEARSYDIVKMCLCVMRSLPMGPDLARAVQLLNTIHGKEPKVIGAFLDSVVNDCILVLQMGDDGTVPDWLPQDFQTSEESHAAAGLVSLACVRLLGAIALKQDRAKLRRHAPMVCRELRQTSAMNIREVRSQTIKARQAWEDVHHDRPARD</sequence>
<accession>A0A9P9AA91</accession>
<dbReference type="Proteomes" id="UP000770015">
    <property type="component" value="Unassembled WGS sequence"/>
</dbReference>
<dbReference type="Pfam" id="PF14500">
    <property type="entry name" value="MMS19_N"/>
    <property type="match status" value="1"/>
</dbReference>
<dbReference type="GO" id="GO:0006281">
    <property type="term" value="P:DNA repair"/>
    <property type="evidence" value="ECO:0007669"/>
    <property type="project" value="UniProtKB-UniRule"/>
</dbReference>
<dbReference type="GO" id="GO:0097361">
    <property type="term" value="C:cytosolic [4Fe-4S] assembly targeting complex"/>
    <property type="evidence" value="ECO:0007669"/>
    <property type="project" value="UniProtKB-UniRule"/>
</dbReference>
<gene>
    <name evidence="3" type="ORF">F5X68DRAFT_24058</name>
</gene>
<protein>
    <recommendedName>
        <fullName evidence="1">MMS19 nucleotide excision repair protein</fullName>
    </recommendedName>
</protein>
<keyword evidence="1" id="KW-0227">DNA damage</keyword>
<name>A0A9P9AA91_9PEZI</name>
<keyword evidence="4" id="KW-1185">Reference proteome</keyword>
<reference evidence="3" key="1">
    <citation type="journal article" date="2021" name="Nat. Commun.">
        <title>Genetic determinants of endophytism in the Arabidopsis root mycobiome.</title>
        <authorList>
            <person name="Mesny F."/>
            <person name="Miyauchi S."/>
            <person name="Thiergart T."/>
            <person name="Pickel B."/>
            <person name="Atanasova L."/>
            <person name="Karlsson M."/>
            <person name="Huettel B."/>
            <person name="Barry K.W."/>
            <person name="Haridas S."/>
            <person name="Chen C."/>
            <person name="Bauer D."/>
            <person name="Andreopoulos W."/>
            <person name="Pangilinan J."/>
            <person name="LaButti K."/>
            <person name="Riley R."/>
            <person name="Lipzen A."/>
            <person name="Clum A."/>
            <person name="Drula E."/>
            <person name="Henrissat B."/>
            <person name="Kohler A."/>
            <person name="Grigoriev I.V."/>
            <person name="Martin F.M."/>
            <person name="Hacquard S."/>
        </authorList>
    </citation>
    <scope>NUCLEOTIDE SEQUENCE</scope>
    <source>
        <strain evidence="3">MPI-SDFR-AT-0117</strain>
    </source>
</reference>
<comment type="similarity">
    <text evidence="1">Belongs to the MET18/MMS19 family.</text>
</comment>
<dbReference type="InterPro" id="IPR016024">
    <property type="entry name" value="ARM-type_fold"/>
</dbReference>
<dbReference type="SUPFAM" id="SSF48371">
    <property type="entry name" value="ARM repeat"/>
    <property type="match status" value="1"/>
</dbReference>
<comment type="function">
    <text evidence="1">Key component of the cytosolic iron-sulfur protein assembly (CIA) complex, a multiprotein complex that mediates the incorporation of iron-sulfur cluster into apoproteins specifically involved in DNA metabolism and genomic integrity. In the CIA complex, MMS19 acts as an adapter between early-acting CIA components and a subset of cellular target iron-sulfur proteins.</text>
</comment>
<dbReference type="PANTHER" id="PTHR12891:SF0">
    <property type="entry name" value="MMS19 NUCLEOTIDE EXCISION REPAIR PROTEIN HOMOLOG"/>
    <property type="match status" value="1"/>
</dbReference>
<feature type="domain" description="MMS19 N-terminal" evidence="2">
    <location>
        <begin position="55"/>
        <end position="319"/>
    </location>
</feature>
<dbReference type="InterPro" id="IPR039920">
    <property type="entry name" value="MMS19"/>
</dbReference>